<dbReference type="AlphaFoldDB" id="A0A835MKD6"/>
<keyword evidence="3" id="KW-1185">Reference proteome</keyword>
<reference evidence="2 3" key="1">
    <citation type="submission" date="2020-10" db="EMBL/GenBank/DDBJ databases">
        <title>Plant Genome Project.</title>
        <authorList>
            <person name="Zhang R.-G."/>
        </authorList>
    </citation>
    <scope>NUCLEOTIDE SEQUENCE [LARGE SCALE GENOMIC DNA]</scope>
    <source>
        <strain evidence="2">FAFU-HL-1</strain>
        <tissue evidence="2">Leaf</tissue>
    </source>
</reference>
<comment type="caution">
    <text evidence="2">The sequence shown here is derived from an EMBL/GenBank/DDBJ whole genome shotgun (WGS) entry which is preliminary data.</text>
</comment>
<protein>
    <submittedName>
        <fullName evidence="2">Uncharacterized protein</fullName>
    </submittedName>
</protein>
<evidence type="ECO:0000256" key="1">
    <source>
        <dbReference type="SAM" id="MobiDB-lite"/>
    </source>
</evidence>
<dbReference type="EMBL" id="JADGMS010000017">
    <property type="protein sequence ID" value="KAF9664131.1"/>
    <property type="molecule type" value="Genomic_DNA"/>
</dbReference>
<proteinExistence type="predicted"/>
<evidence type="ECO:0000313" key="2">
    <source>
        <dbReference type="EMBL" id="KAF9664131.1"/>
    </source>
</evidence>
<name>A0A835MKD6_9ROSI</name>
<organism evidence="2 3">
    <name type="scientific">Salix dunnii</name>
    <dbReference type="NCBI Taxonomy" id="1413687"/>
    <lineage>
        <taxon>Eukaryota</taxon>
        <taxon>Viridiplantae</taxon>
        <taxon>Streptophyta</taxon>
        <taxon>Embryophyta</taxon>
        <taxon>Tracheophyta</taxon>
        <taxon>Spermatophyta</taxon>
        <taxon>Magnoliopsida</taxon>
        <taxon>eudicotyledons</taxon>
        <taxon>Gunneridae</taxon>
        <taxon>Pentapetalae</taxon>
        <taxon>rosids</taxon>
        <taxon>fabids</taxon>
        <taxon>Malpighiales</taxon>
        <taxon>Salicaceae</taxon>
        <taxon>Saliceae</taxon>
        <taxon>Salix</taxon>
    </lineage>
</organism>
<evidence type="ECO:0000313" key="3">
    <source>
        <dbReference type="Proteomes" id="UP000657918"/>
    </source>
</evidence>
<sequence>MSKLFKQNACAYKLHTREKMMERKRRKGPNGEPREEGGRDTSWHCWDLGLEYTRRLHDLHKLAVSVVFYLNMALYLCVAWKLSQQERGRRVEPQLVLLVAITAVVPPPPPVTVPVVFPSSHAHLGFVAHIVRDVFGEGPRGYGFCDNFNNVGNLQATDNIHIQEWRWEMVHFIKC</sequence>
<dbReference type="Proteomes" id="UP000657918">
    <property type="component" value="Unassembled WGS sequence"/>
</dbReference>
<gene>
    <name evidence="2" type="ORF">SADUNF_Sadunf17G0124300</name>
</gene>
<feature type="region of interest" description="Disordered" evidence="1">
    <location>
        <begin position="20"/>
        <end position="39"/>
    </location>
</feature>
<accession>A0A835MKD6</accession>